<dbReference type="EMBL" id="NHZQ01000003">
    <property type="protein sequence ID" value="PSK60488.1"/>
    <property type="molecule type" value="Genomic_DNA"/>
</dbReference>
<keyword evidence="4" id="KW-1185">Reference proteome</keyword>
<comment type="caution">
    <text evidence="3">The sequence shown here is derived from an EMBL/GenBank/DDBJ whole genome shotgun (WGS) entry which is preliminary data.</text>
</comment>
<evidence type="ECO:0000313" key="4">
    <source>
        <dbReference type="Proteomes" id="UP000243723"/>
    </source>
</evidence>
<dbReference type="OrthoDB" id="10638564at2759"/>
<keyword evidence="2" id="KW-0812">Transmembrane</keyword>
<keyword evidence="2" id="KW-1133">Transmembrane helix</keyword>
<sequence>MGNIPSKPPAPKCPDGSTYCPDYAAALTADHKFQYKHTNYYINPQDEPELYKQRYGRYFDPATPLTEEDFGRYVPTYLPPPGRLVKQSRVGRGRRGNPIGSQEDQARRNGSAKGAPMTGSVVVLPSWGEASAVNVVASKMESSALADATGVVSSSDEEVRVGRYTSGFLGPQVVRRDAGMAYIGAVGAQGMAGQQRMAAAESDTVLIGVQVGEQAIVWFPIFVYLLVMAWVIALLERKWSRAVAMEEMMERMNRLEPAWIEVAAEWEEEV</sequence>
<feature type="transmembrane region" description="Helical" evidence="2">
    <location>
        <begin position="215"/>
        <end position="235"/>
    </location>
</feature>
<evidence type="ECO:0000313" key="3">
    <source>
        <dbReference type="EMBL" id="PSK60488.1"/>
    </source>
</evidence>
<keyword evidence="2" id="KW-0472">Membrane</keyword>
<evidence type="ECO:0000256" key="1">
    <source>
        <dbReference type="SAM" id="MobiDB-lite"/>
    </source>
</evidence>
<dbReference type="AlphaFoldDB" id="A0A2P8AJ35"/>
<proteinExistence type="predicted"/>
<dbReference type="Proteomes" id="UP000243723">
    <property type="component" value="Unassembled WGS sequence"/>
</dbReference>
<accession>A0A2P8AJ35</accession>
<reference evidence="3 4" key="1">
    <citation type="submission" date="2017-05" db="EMBL/GenBank/DDBJ databases">
        <title>Draft genome sequence of Elsinoe australis.</title>
        <authorList>
            <person name="Cheng Q."/>
        </authorList>
    </citation>
    <scope>NUCLEOTIDE SEQUENCE [LARGE SCALE GENOMIC DNA]</scope>
    <source>
        <strain evidence="3 4">NL1</strain>
    </source>
</reference>
<evidence type="ECO:0000256" key="2">
    <source>
        <dbReference type="SAM" id="Phobius"/>
    </source>
</evidence>
<name>A0A2P8AJ35_9PEZI</name>
<protein>
    <submittedName>
        <fullName evidence="3">Uncharacterized protein</fullName>
    </submittedName>
</protein>
<gene>
    <name evidence="3" type="ORF">B9Z65_638</name>
</gene>
<organism evidence="3 4">
    <name type="scientific">Elsinoe australis</name>
    <dbReference type="NCBI Taxonomy" id="40998"/>
    <lineage>
        <taxon>Eukaryota</taxon>
        <taxon>Fungi</taxon>
        <taxon>Dikarya</taxon>
        <taxon>Ascomycota</taxon>
        <taxon>Pezizomycotina</taxon>
        <taxon>Dothideomycetes</taxon>
        <taxon>Dothideomycetidae</taxon>
        <taxon>Myriangiales</taxon>
        <taxon>Elsinoaceae</taxon>
        <taxon>Elsinoe</taxon>
    </lineage>
</organism>
<feature type="region of interest" description="Disordered" evidence="1">
    <location>
        <begin position="81"/>
        <end position="116"/>
    </location>
</feature>